<dbReference type="PANTHER" id="PTHR33445">
    <property type="entry name" value="ATP SYNTHASE SUBUNIT B', CHLOROPLASTIC"/>
    <property type="match status" value="1"/>
</dbReference>
<keyword evidence="19" id="KW-1185">Reference proteome</keyword>
<evidence type="ECO:0000256" key="16">
    <source>
        <dbReference type="RuleBase" id="RU003848"/>
    </source>
</evidence>
<comment type="caution">
    <text evidence="18">The sequence shown here is derived from an EMBL/GenBank/DDBJ whole genome shotgun (WGS) entry which is preliminary data.</text>
</comment>
<dbReference type="EMBL" id="JSZA02000035">
    <property type="protein sequence ID" value="KHD06575.1"/>
    <property type="molecule type" value="Genomic_DNA"/>
</dbReference>
<keyword evidence="9 15" id="KW-0472">Membrane</keyword>
<keyword evidence="6 15" id="KW-0375">Hydrogen ion transport</keyword>
<accession>A0A0A6PJT3</accession>
<dbReference type="InterPro" id="IPR050059">
    <property type="entry name" value="ATP_synthase_B_chain"/>
</dbReference>
<organism evidence="18 19">
    <name type="scientific">Candidatus Thiomargarita nelsonii</name>
    <dbReference type="NCBI Taxonomy" id="1003181"/>
    <lineage>
        <taxon>Bacteria</taxon>
        <taxon>Pseudomonadati</taxon>
        <taxon>Pseudomonadota</taxon>
        <taxon>Gammaproteobacteria</taxon>
        <taxon>Thiotrichales</taxon>
        <taxon>Thiotrichaceae</taxon>
        <taxon>Thiomargarita</taxon>
    </lineage>
</organism>
<dbReference type="NCBIfam" id="TIGR01144">
    <property type="entry name" value="ATP_synt_b"/>
    <property type="match status" value="1"/>
</dbReference>
<evidence type="ECO:0000256" key="6">
    <source>
        <dbReference type="ARBA" id="ARBA00022781"/>
    </source>
</evidence>
<dbReference type="GO" id="GO:0005886">
    <property type="term" value="C:plasma membrane"/>
    <property type="evidence" value="ECO:0007669"/>
    <property type="project" value="UniProtKB-SubCell"/>
</dbReference>
<sequence length="156" mass="17935">MSITITLFGQILTFIVLVWFIQKFLWGPITEMMEARSKRIADGLAASERGKHELELAEQRSAERLREAKQDASDIIVAANKRSNEIIEDAKEQGRVEGQRQIEVAVSEIEQEVNRIKEDLRRQFVNLTLATAEKILEREVDATAHDEFLNKMLKKL</sequence>
<comment type="subunit">
    <text evidence="15">F-type ATPases have 2 components, F(1) - the catalytic core - and F(0) - the membrane proton channel. F(1) has five subunits: alpha(3), beta(3), gamma(1), delta(1), epsilon(1). F(0) has three main subunits: a(1), b(2) and c(10-14). The alpha and beta chains form an alternating ring which encloses part of the gamma chain. F(1) is attached to F(0) by a central stalk formed by the gamma and epsilon chains, while a peripheral stalk is formed by the delta and b chains.</text>
</comment>
<evidence type="ECO:0000256" key="12">
    <source>
        <dbReference type="ARBA" id="ARBA00025614"/>
    </source>
</evidence>
<evidence type="ECO:0000256" key="2">
    <source>
        <dbReference type="ARBA" id="ARBA00022448"/>
    </source>
</evidence>
<dbReference type="InterPro" id="IPR002146">
    <property type="entry name" value="ATP_synth_b/b'su_bac/chlpt"/>
</dbReference>
<comment type="subunit">
    <text evidence="13">F-type ATPases have 2 components, F(1) - the catalytic core - and F(0) - the membrane proton channel. F(1) has five subunits: alpha(3), beta(3), gamma(1), delta(1), epsilon(1). F(0) has four main subunits: a(1), b(2) and c(10-14). The alpha and beta chains form an alternating ring which encloses part of the gamma chain. F(1) is attached to F(0) by a central stalk formed by the gamma and epsilon chains, while a peripheral stalk is formed by the delta and b chains.</text>
</comment>
<dbReference type="InterPro" id="IPR028987">
    <property type="entry name" value="ATP_synth_B-like_membr_sf"/>
</dbReference>
<protein>
    <recommendedName>
        <fullName evidence="15">ATP synthase subunit b</fullName>
    </recommendedName>
    <alternativeName>
        <fullName evidence="15">ATP synthase F(0) sector subunit b</fullName>
    </alternativeName>
    <alternativeName>
        <fullName evidence="15">ATPase subunit I</fullName>
    </alternativeName>
    <alternativeName>
        <fullName evidence="15">F-type ATPase subunit b</fullName>
        <shortName evidence="15">F-ATPase subunit b</shortName>
    </alternativeName>
</protein>
<evidence type="ECO:0000313" key="19">
    <source>
        <dbReference type="Proteomes" id="UP000030428"/>
    </source>
</evidence>
<dbReference type="CDD" id="cd06503">
    <property type="entry name" value="ATP-synt_Fo_b"/>
    <property type="match status" value="1"/>
</dbReference>
<proteinExistence type="inferred from homology"/>
<evidence type="ECO:0000256" key="15">
    <source>
        <dbReference type="HAMAP-Rule" id="MF_01398"/>
    </source>
</evidence>
<gene>
    <name evidence="15" type="primary">atpF</name>
    <name evidence="18" type="ORF">PN36_11560</name>
</gene>
<comment type="function">
    <text evidence="12">Component of the F(0) channel, it forms part of the peripheral stalk, linking F(1) to F(0). The b'-subunit is a diverged and duplicated form of b found in plants and photosynthetic bacteria.</text>
</comment>
<keyword evidence="8 15" id="KW-0406">Ion transport</keyword>
<dbReference type="GO" id="GO:0046933">
    <property type="term" value="F:proton-transporting ATP synthase activity, rotational mechanism"/>
    <property type="evidence" value="ECO:0007669"/>
    <property type="project" value="UniProtKB-UniRule"/>
</dbReference>
<evidence type="ECO:0000256" key="9">
    <source>
        <dbReference type="ARBA" id="ARBA00023136"/>
    </source>
</evidence>
<evidence type="ECO:0000256" key="8">
    <source>
        <dbReference type="ARBA" id="ARBA00023065"/>
    </source>
</evidence>
<evidence type="ECO:0000256" key="5">
    <source>
        <dbReference type="ARBA" id="ARBA00022692"/>
    </source>
</evidence>
<evidence type="ECO:0000256" key="1">
    <source>
        <dbReference type="ARBA" id="ARBA00005513"/>
    </source>
</evidence>
<evidence type="ECO:0000256" key="14">
    <source>
        <dbReference type="ARBA" id="ARBA00037847"/>
    </source>
</evidence>
<evidence type="ECO:0000256" key="7">
    <source>
        <dbReference type="ARBA" id="ARBA00022989"/>
    </source>
</evidence>
<evidence type="ECO:0000256" key="17">
    <source>
        <dbReference type="SAM" id="Coils"/>
    </source>
</evidence>
<dbReference type="AlphaFoldDB" id="A0A0A6PJT3"/>
<dbReference type="NCBIfam" id="NF004411">
    <property type="entry name" value="PRK05759.1-2"/>
    <property type="match status" value="1"/>
</dbReference>
<keyword evidence="3 15" id="KW-1003">Cell membrane</keyword>
<keyword evidence="17" id="KW-0175">Coiled coil</keyword>
<keyword evidence="2 15" id="KW-0813">Transport</keyword>
<dbReference type="SUPFAM" id="SSF81573">
    <property type="entry name" value="F1F0 ATP synthase subunit B, membrane domain"/>
    <property type="match status" value="1"/>
</dbReference>
<keyword evidence="4 15" id="KW-0138">CF(0)</keyword>
<evidence type="ECO:0000256" key="3">
    <source>
        <dbReference type="ARBA" id="ARBA00022475"/>
    </source>
</evidence>
<comment type="function">
    <text evidence="11 15">F(1)F(0) ATP synthase produces ATP from ADP in the presence of a proton or sodium gradient. F-type ATPases consist of two structural domains, F(1) containing the extramembraneous catalytic core and F(0) containing the membrane proton channel, linked together by a central stalk and a peripheral stalk. During catalysis, ATP synthesis in the catalytic domain of F(1) is coupled via a rotary mechanism of the central stalk subunits to proton translocation.</text>
</comment>
<evidence type="ECO:0000256" key="13">
    <source>
        <dbReference type="ARBA" id="ARBA00026054"/>
    </source>
</evidence>
<dbReference type="Gene3D" id="1.20.5.620">
    <property type="entry name" value="F1F0 ATP synthase subunit B, membrane domain"/>
    <property type="match status" value="1"/>
</dbReference>
<comment type="similarity">
    <text evidence="1 15 16">Belongs to the ATPase B chain family.</text>
</comment>
<comment type="subcellular location">
    <subcellularLocation>
        <location evidence="15">Cell membrane</location>
        <topology evidence="15">Single-pass membrane protein</topology>
    </subcellularLocation>
    <subcellularLocation>
        <location evidence="14">Endomembrane system</location>
        <topology evidence="14">Single-pass membrane protein</topology>
    </subcellularLocation>
</comment>
<evidence type="ECO:0000313" key="18">
    <source>
        <dbReference type="EMBL" id="KHD06575.1"/>
    </source>
</evidence>
<evidence type="ECO:0000256" key="4">
    <source>
        <dbReference type="ARBA" id="ARBA00022547"/>
    </source>
</evidence>
<dbReference type="GO" id="GO:0046961">
    <property type="term" value="F:proton-transporting ATPase activity, rotational mechanism"/>
    <property type="evidence" value="ECO:0007669"/>
    <property type="project" value="TreeGrafter"/>
</dbReference>
<evidence type="ECO:0000256" key="10">
    <source>
        <dbReference type="ARBA" id="ARBA00023310"/>
    </source>
</evidence>
<keyword evidence="5 15" id="KW-0812">Transmembrane</keyword>
<dbReference type="PANTHER" id="PTHR33445:SF1">
    <property type="entry name" value="ATP SYNTHASE SUBUNIT B"/>
    <property type="match status" value="1"/>
</dbReference>
<dbReference type="Pfam" id="PF00430">
    <property type="entry name" value="ATP-synt_B"/>
    <property type="match status" value="1"/>
</dbReference>
<name>A0A0A6PJT3_9GAMM</name>
<keyword evidence="7 15" id="KW-1133">Transmembrane helix</keyword>
<reference evidence="18 19" key="1">
    <citation type="journal article" date="2016" name="Front. Microbiol.">
        <title>Single-Cell (Meta-)Genomics of a Dimorphic Candidatus Thiomargarita nelsonii Reveals Genomic Plasticity.</title>
        <authorList>
            <person name="Flood B.E."/>
            <person name="Fliss P."/>
            <person name="Jones D.S."/>
            <person name="Dick G.J."/>
            <person name="Jain S."/>
            <person name="Kaster A.K."/>
            <person name="Winkel M."/>
            <person name="Mussmann M."/>
            <person name="Bailey J."/>
        </authorList>
    </citation>
    <scope>NUCLEOTIDE SEQUENCE [LARGE SCALE GENOMIC DNA]</scope>
    <source>
        <strain evidence="18">Hydrate Ridge</strain>
    </source>
</reference>
<dbReference type="GO" id="GO:0045259">
    <property type="term" value="C:proton-transporting ATP synthase complex"/>
    <property type="evidence" value="ECO:0007669"/>
    <property type="project" value="UniProtKB-KW"/>
</dbReference>
<dbReference type="GO" id="GO:0012505">
    <property type="term" value="C:endomembrane system"/>
    <property type="evidence" value="ECO:0007669"/>
    <property type="project" value="UniProtKB-SubCell"/>
</dbReference>
<dbReference type="Proteomes" id="UP000030428">
    <property type="component" value="Unassembled WGS sequence"/>
</dbReference>
<dbReference type="HAMAP" id="MF_01398">
    <property type="entry name" value="ATP_synth_b_bprime"/>
    <property type="match status" value="1"/>
</dbReference>
<feature type="coiled-coil region" evidence="17">
    <location>
        <begin position="51"/>
        <end position="119"/>
    </location>
</feature>
<keyword evidence="10 15" id="KW-0066">ATP synthesis</keyword>
<dbReference type="InterPro" id="IPR005864">
    <property type="entry name" value="ATP_synth_F0_bsu_bac"/>
</dbReference>
<evidence type="ECO:0000256" key="11">
    <source>
        <dbReference type="ARBA" id="ARBA00025198"/>
    </source>
</evidence>
<feature type="transmembrane region" description="Helical" evidence="15">
    <location>
        <begin position="6"/>
        <end position="26"/>
    </location>
</feature>